<organism evidence="1 2">
    <name type="scientific">Arthrobacter phage Atraxa</name>
    <dbReference type="NCBI Taxonomy" id="2419947"/>
    <lineage>
        <taxon>Viruses</taxon>
        <taxon>Duplodnaviria</taxon>
        <taxon>Heunggongvirae</taxon>
        <taxon>Uroviricota</taxon>
        <taxon>Caudoviricetes</taxon>
        <taxon>Atraxavirus</taxon>
        <taxon>Atraxavirus atraxa</taxon>
    </lineage>
</organism>
<dbReference type="GeneID" id="77924944"/>
<dbReference type="RefSeq" id="YP_010649393.1">
    <property type="nucleotide sequence ID" value="NC_070767.1"/>
</dbReference>
<dbReference type="Proteomes" id="UP000276426">
    <property type="component" value="Segment"/>
</dbReference>
<reference evidence="1 2" key="1">
    <citation type="submission" date="2018-09" db="EMBL/GenBank/DDBJ databases">
        <authorList>
            <person name="Fryberger R.B."/>
            <person name="Stoner T.H."/>
            <person name="Garlena R.A."/>
            <person name="Russell D.A."/>
            <person name="Pope W.H."/>
            <person name="Jacobs-Sera D."/>
            <person name="Hatfull G.F."/>
        </authorList>
    </citation>
    <scope>NUCLEOTIDE SEQUENCE [LARGE SCALE GENOMIC DNA]</scope>
</reference>
<evidence type="ECO:0008006" key="3">
    <source>
        <dbReference type="Google" id="ProtNLM"/>
    </source>
</evidence>
<accession>A0A3G2KDB9</accession>
<dbReference type="KEGG" id="vg:77924944"/>
<protein>
    <recommendedName>
        <fullName evidence="3">Minor tail protein</fullName>
    </recommendedName>
</protein>
<proteinExistence type="predicted"/>
<dbReference type="EMBL" id="MH834597">
    <property type="protein sequence ID" value="AYN56977.1"/>
    <property type="molecule type" value="Genomic_DNA"/>
</dbReference>
<evidence type="ECO:0000313" key="2">
    <source>
        <dbReference type="Proteomes" id="UP000276426"/>
    </source>
</evidence>
<evidence type="ECO:0000313" key="1">
    <source>
        <dbReference type="EMBL" id="AYN56977.1"/>
    </source>
</evidence>
<name>A0A3G2KDB9_9CAUD</name>
<gene>
    <name evidence="1" type="primary">9</name>
    <name evidence="1" type="ORF">PBI_ATRAXA_9</name>
</gene>
<keyword evidence="2" id="KW-1185">Reference proteome</keyword>
<sequence length="132" mass="13929">MAKPLIDVQGARELRASMRRAGKDMQQMKDAHAAVARVAEGGIRAAAPKATGKLATTVRSSGTLSAAIVRAGRKSTPYPGANNWGWPQIAGGIRGSFGGNFWMQQGARATQTAWVNVYSSEVQKISDSIKGT</sequence>